<sequence length="748" mass="84215">MKKSKTTHRMSKIMMVFFTLLFVVLFGRFFYIQSTGEIKGVTLEDWAEKKRTSSYSIDANRGKIVDRNGMTLAYDRPTYSIFAIVNEEYSKGLDEPKHVVDPSKTAEKLAPILNMDQSRISSIIQQGKEQDRFQVEFGSNGRYLSQEKRDKIKSLNLPGINFRAEAKRYYPNGMFASHVVGFAQRKGEDGKITGILGIENQMDKKLTEKNGSISFQRDKYNQKLLNPEEVIQEPKDGDTIQLTLDQKIQTFLEDAMTHVEKQYEPKKMMAVVMDPKTGEVLALSNRPSFDPNNRSNIQNWYNDVVAYPYEPGSTMKIFTVAAAMDAGVYDGKETYDSGSYKIEEITRPIRDHYRPGWGEITYNEGIQRSSNVAAAKLVWEKLGTDKFLSYLRDFDFDQKTGIDLPGEKAGNILYNWPIEKLTTTYGQGTTVTPMQLMKAATAVANDGKMMKPYVISKVLDPNSNETIQKTKPEVVGEPIDASTAKSVRELLGKVVTGEHGTGKNYKLNDFSVAGKTGTAQIPDPDGPGYLSGSDEDYIFSFLGMAPKEDPELMMYVSVKQPKLKGNELGSEPVSYIFKTVIENSLHYLNIQPDKQNKKMDVQPKTIEDLSGKSVKQAKSQIQKKGLKPVVLGEGSTIQKTLPAKGKQVFQNERVMLLTKGDVKMPDMSSWSLRDVLKFSDLMKLKLDYMGSGFVYKQSIQPGSVVRKSDYLTVELSPPGEQGQTPEIPSDENERSMQEQQEEKEDEET</sequence>
<feature type="compositionally biased region" description="Acidic residues" evidence="7">
    <location>
        <begin position="739"/>
        <end position="748"/>
    </location>
</feature>
<comment type="pathway">
    <text evidence="2">Cell wall biogenesis; peptidoglycan biosynthesis.</text>
</comment>
<dbReference type="Pfam" id="PF03717">
    <property type="entry name" value="PBP_dimer"/>
    <property type="match status" value="1"/>
</dbReference>
<evidence type="ECO:0000256" key="7">
    <source>
        <dbReference type="SAM" id="MobiDB-lite"/>
    </source>
</evidence>
<comment type="subcellular location">
    <subcellularLocation>
        <location evidence="1">Membrane</location>
    </subcellularLocation>
</comment>
<comment type="catalytic activity">
    <reaction evidence="6">
        <text>Preferential cleavage: (Ac)2-L-Lys-D-Ala-|-D-Ala. Also transpeptidation of peptidyl-alanyl moieties that are N-acyl substituents of D-alanine.</text>
        <dbReference type="EC" id="3.4.16.4"/>
    </reaction>
</comment>
<evidence type="ECO:0000313" key="10">
    <source>
        <dbReference type="Proteomes" id="UP000030403"/>
    </source>
</evidence>
<evidence type="ECO:0000256" key="1">
    <source>
        <dbReference type="ARBA" id="ARBA00004370"/>
    </source>
</evidence>
<dbReference type="InterPro" id="IPR005311">
    <property type="entry name" value="PBP_dimer"/>
</dbReference>
<dbReference type="Pfam" id="PF00905">
    <property type="entry name" value="Transpeptidase"/>
    <property type="match status" value="1"/>
</dbReference>
<dbReference type="InterPro" id="IPR001460">
    <property type="entry name" value="PCN-bd_Tpept"/>
</dbReference>
<organism evidence="9 10">
    <name type="scientific">Pontibacillus marinus BH030004 = DSM 16465</name>
    <dbReference type="NCBI Taxonomy" id="1385511"/>
    <lineage>
        <taxon>Bacteria</taxon>
        <taxon>Bacillati</taxon>
        <taxon>Bacillota</taxon>
        <taxon>Bacilli</taxon>
        <taxon>Bacillales</taxon>
        <taxon>Bacillaceae</taxon>
        <taxon>Pontibacillus</taxon>
    </lineage>
</organism>
<dbReference type="SMART" id="SM00740">
    <property type="entry name" value="PASTA"/>
    <property type="match status" value="2"/>
</dbReference>
<dbReference type="InterPro" id="IPR005543">
    <property type="entry name" value="PASTA_dom"/>
</dbReference>
<dbReference type="SUPFAM" id="SSF54184">
    <property type="entry name" value="Penicillin-binding protein 2x (pbp-2x), c-terminal domain"/>
    <property type="match status" value="2"/>
</dbReference>
<dbReference type="FunFam" id="3.40.710.10:FF:000026">
    <property type="entry name" value="Penicillin-binding protein 1"/>
    <property type="match status" value="1"/>
</dbReference>
<dbReference type="InterPro" id="IPR012338">
    <property type="entry name" value="Beta-lactam/transpept-like"/>
</dbReference>
<dbReference type="Pfam" id="PF03793">
    <property type="entry name" value="PASTA"/>
    <property type="match status" value="2"/>
</dbReference>
<protein>
    <recommendedName>
        <fullName evidence="4">serine-type D-Ala-D-Ala carboxypeptidase</fullName>
        <ecNumber evidence="4">3.4.16.4</ecNumber>
    </recommendedName>
</protein>
<evidence type="ECO:0000313" key="9">
    <source>
        <dbReference type="EMBL" id="KGX83759.1"/>
    </source>
</evidence>
<dbReference type="GO" id="GO:0071555">
    <property type="term" value="P:cell wall organization"/>
    <property type="evidence" value="ECO:0007669"/>
    <property type="project" value="TreeGrafter"/>
</dbReference>
<dbReference type="GO" id="GO:0009252">
    <property type="term" value="P:peptidoglycan biosynthetic process"/>
    <property type="evidence" value="ECO:0007669"/>
    <property type="project" value="UniProtKB-UniPathway"/>
</dbReference>
<dbReference type="Gene3D" id="3.40.710.10">
    <property type="entry name" value="DD-peptidase/beta-lactamase superfamily"/>
    <property type="match status" value="1"/>
</dbReference>
<dbReference type="Gene3D" id="3.30.70.2110">
    <property type="match status" value="1"/>
</dbReference>
<dbReference type="Proteomes" id="UP000030403">
    <property type="component" value="Unassembled WGS sequence"/>
</dbReference>
<dbReference type="SUPFAM" id="SSF56519">
    <property type="entry name" value="Penicillin binding protein dimerisation domain"/>
    <property type="match status" value="1"/>
</dbReference>
<feature type="domain" description="PASTA" evidence="8">
    <location>
        <begin position="600"/>
        <end position="661"/>
    </location>
</feature>
<evidence type="ECO:0000256" key="6">
    <source>
        <dbReference type="ARBA" id="ARBA00034000"/>
    </source>
</evidence>
<evidence type="ECO:0000256" key="4">
    <source>
        <dbReference type="ARBA" id="ARBA00012448"/>
    </source>
</evidence>
<dbReference type="PANTHER" id="PTHR30627:SF26">
    <property type="entry name" value="PENICILLIN-BINDING PROTEIN 2B"/>
    <property type="match status" value="1"/>
</dbReference>
<dbReference type="GO" id="GO:0008658">
    <property type="term" value="F:penicillin binding"/>
    <property type="evidence" value="ECO:0007669"/>
    <property type="project" value="InterPro"/>
</dbReference>
<dbReference type="GO" id="GO:0009002">
    <property type="term" value="F:serine-type D-Ala-D-Ala carboxypeptidase activity"/>
    <property type="evidence" value="ECO:0007669"/>
    <property type="project" value="UniProtKB-EC"/>
</dbReference>
<dbReference type="CDD" id="cd06575">
    <property type="entry name" value="PASTA_Pbp2x-like_2"/>
    <property type="match status" value="1"/>
</dbReference>
<evidence type="ECO:0000256" key="3">
    <source>
        <dbReference type="ARBA" id="ARBA00007171"/>
    </source>
</evidence>
<gene>
    <name evidence="9" type="ORF">N783_21755</name>
</gene>
<dbReference type="CDD" id="cd06576">
    <property type="entry name" value="PASTA_Pbp2x-like_1"/>
    <property type="match status" value="1"/>
</dbReference>
<dbReference type="eggNOG" id="COG0768">
    <property type="taxonomic scope" value="Bacteria"/>
</dbReference>
<evidence type="ECO:0000256" key="5">
    <source>
        <dbReference type="ARBA" id="ARBA00023136"/>
    </source>
</evidence>
<dbReference type="PROSITE" id="PS51178">
    <property type="entry name" value="PASTA"/>
    <property type="match status" value="2"/>
</dbReference>
<proteinExistence type="inferred from homology"/>
<dbReference type="Gene3D" id="2.20.70.70">
    <property type="match status" value="1"/>
</dbReference>
<dbReference type="STRING" id="1385511.GCA_000425225_00942"/>
<evidence type="ECO:0000256" key="2">
    <source>
        <dbReference type="ARBA" id="ARBA00004752"/>
    </source>
</evidence>
<dbReference type="SUPFAM" id="SSF56601">
    <property type="entry name" value="beta-lactamase/transpeptidase-like"/>
    <property type="match status" value="1"/>
</dbReference>
<dbReference type="InterPro" id="IPR050515">
    <property type="entry name" value="Beta-lactam/transpept"/>
</dbReference>
<comment type="caution">
    <text evidence="9">The sequence shown here is derived from an EMBL/GenBank/DDBJ whole genome shotgun (WGS) entry which is preliminary data.</text>
</comment>
<dbReference type="Gene3D" id="3.90.1310.10">
    <property type="entry name" value="Penicillin-binding protein 2a (Domain 2)"/>
    <property type="match status" value="1"/>
</dbReference>
<dbReference type="EMBL" id="AVPF01000084">
    <property type="protein sequence ID" value="KGX83759.1"/>
    <property type="molecule type" value="Genomic_DNA"/>
</dbReference>
<dbReference type="GO" id="GO:0005886">
    <property type="term" value="C:plasma membrane"/>
    <property type="evidence" value="ECO:0007669"/>
    <property type="project" value="TreeGrafter"/>
</dbReference>
<accession>A0A0A5FV13</accession>
<reference evidence="9 10" key="1">
    <citation type="submission" date="2013-08" db="EMBL/GenBank/DDBJ databases">
        <authorList>
            <person name="Huang J."/>
            <person name="Wang G."/>
        </authorList>
    </citation>
    <scope>NUCLEOTIDE SEQUENCE [LARGE SCALE GENOMIC DNA]</scope>
    <source>
        <strain evidence="9 10">BH030004</strain>
    </source>
</reference>
<feature type="domain" description="PASTA" evidence="8">
    <location>
        <begin position="662"/>
        <end position="717"/>
    </location>
</feature>
<dbReference type="RefSeq" id="WP_036843323.1">
    <property type="nucleotide sequence ID" value="NZ_AVPF01000084.1"/>
</dbReference>
<dbReference type="InterPro" id="IPR036138">
    <property type="entry name" value="PBP_dimer_sf"/>
</dbReference>
<dbReference type="UniPathway" id="UPA00219"/>
<dbReference type="OrthoDB" id="9766847at2"/>
<feature type="region of interest" description="Disordered" evidence="7">
    <location>
        <begin position="710"/>
        <end position="748"/>
    </location>
</feature>
<name>A0A0A5FV13_9BACI</name>
<keyword evidence="5" id="KW-0472">Membrane</keyword>
<dbReference type="AlphaFoldDB" id="A0A0A5FV13"/>
<dbReference type="PANTHER" id="PTHR30627">
    <property type="entry name" value="PEPTIDOGLYCAN D,D-TRANSPEPTIDASE"/>
    <property type="match status" value="1"/>
</dbReference>
<evidence type="ECO:0000259" key="8">
    <source>
        <dbReference type="PROSITE" id="PS51178"/>
    </source>
</evidence>
<keyword evidence="10" id="KW-1185">Reference proteome</keyword>
<comment type="similarity">
    <text evidence="3">Belongs to the transpeptidase family.</text>
</comment>
<dbReference type="EC" id="3.4.16.4" evidence="4"/>